<protein>
    <submittedName>
        <fullName evidence="1">YqgFc domain-containing protein</fullName>
    </submittedName>
</protein>
<name>A0ACB8MR92_CITSI</name>
<evidence type="ECO:0000313" key="1">
    <source>
        <dbReference type="EMBL" id="KAH9788447.1"/>
    </source>
</evidence>
<dbReference type="EMBL" id="CM039172">
    <property type="protein sequence ID" value="KAH9788447.1"/>
    <property type="molecule type" value="Genomic_DNA"/>
</dbReference>
<accession>A0ACB8MR92</accession>
<reference evidence="2" key="1">
    <citation type="journal article" date="2023" name="Hortic. Res.">
        <title>A chromosome-level phased genome enabling allele-level studies in sweet orange: a case study on citrus Huanglongbing tolerance.</title>
        <authorList>
            <person name="Wu B."/>
            <person name="Yu Q."/>
            <person name="Deng Z."/>
            <person name="Duan Y."/>
            <person name="Luo F."/>
            <person name="Gmitter F. Jr."/>
        </authorList>
    </citation>
    <scope>NUCLEOTIDE SEQUENCE [LARGE SCALE GENOMIC DNA]</scope>
    <source>
        <strain evidence="2">cv. Valencia</strain>
    </source>
</reference>
<dbReference type="Proteomes" id="UP000829398">
    <property type="component" value="Chromosome 3"/>
</dbReference>
<proteinExistence type="predicted"/>
<sequence>MCSLQSQHFLNSPLLIFPKFNDNRKFHLNRTRNFGQRIGALSSVEEFLPNATRRKKDSLWRGGFSLGVDLGLSRTGLALSKGFCVRPLTVLKLRGEKLELQLLEIAQREETDEFIIGLPKSWDGSETPQSNKVRSVAGRLAVRAAERGLSKSARQTKTDAYAAVILLERYFSMSGQGTEIVLPKRVDLQEKLRKGALDNDFFPDKPEG</sequence>
<organism evidence="1 2">
    <name type="scientific">Citrus sinensis</name>
    <name type="common">Sweet orange</name>
    <name type="synonym">Citrus aurantium var. sinensis</name>
    <dbReference type="NCBI Taxonomy" id="2711"/>
    <lineage>
        <taxon>Eukaryota</taxon>
        <taxon>Viridiplantae</taxon>
        <taxon>Streptophyta</taxon>
        <taxon>Embryophyta</taxon>
        <taxon>Tracheophyta</taxon>
        <taxon>Spermatophyta</taxon>
        <taxon>Magnoliopsida</taxon>
        <taxon>eudicotyledons</taxon>
        <taxon>Gunneridae</taxon>
        <taxon>Pentapetalae</taxon>
        <taxon>rosids</taxon>
        <taxon>malvids</taxon>
        <taxon>Sapindales</taxon>
        <taxon>Rutaceae</taxon>
        <taxon>Aurantioideae</taxon>
        <taxon>Citrus</taxon>
    </lineage>
</organism>
<keyword evidence="2" id="KW-1185">Reference proteome</keyword>
<evidence type="ECO:0000313" key="2">
    <source>
        <dbReference type="Proteomes" id="UP000829398"/>
    </source>
</evidence>
<comment type="caution">
    <text evidence="1">The sequence shown here is derived from an EMBL/GenBank/DDBJ whole genome shotgun (WGS) entry which is preliminary data.</text>
</comment>
<gene>
    <name evidence="1" type="ORF">KPL71_010893</name>
</gene>